<protein>
    <submittedName>
        <fullName evidence="1">Uncharacterized protein</fullName>
    </submittedName>
</protein>
<sequence length="52" mass="5976">MGYSKNSTSRAHLEQANDIRQQAYLGELPPNAKPVNGELICLTNENRRIYWN</sequence>
<gene>
    <name evidence="1" type="ORF">SAMN05661012_06480</name>
</gene>
<accession>A0A1K1SZE5</accession>
<name>A0A1K1SZE5_9BACT</name>
<dbReference type="AlphaFoldDB" id="A0A1K1SZE5"/>
<organism evidence="1 2">
    <name type="scientific">Chitinophaga sancti</name>
    <dbReference type="NCBI Taxonomy" id="1004"/>
    <lineage>
        <taxon>Bacteria</taxon>
        <taxon>Pseudomonadati</taxon>
        <taxon>Bacteroidota</taxon>
        <taxon>Chitinophagia</taxon>
        <taxon>Chitinophagales</taxon>
        <taxon>Chitinophagaceae</taxon>
        <taxon>Chitinophaga</taxon>
    </lineage>
</organism>
<reference evidence="1 2" key="1">
    <citation type="submission" date="2016-11" db="EMBL/GenBank/DDBJ databases">
        <authorList>
            <person name="Jaros S."/>
            <person name="Januszkiewicz K."/>
            <person name="Wedrychowicz H."/>
        </authorList>
    </citation>
    <scope>NUCLEOTIDE SEQUENCE [LARGE SCALE GENOMIC DNA]</scope>
    <source>
        <strain evidence="1 2">DSM 784</strain>
    </source>
</reference>
<proteinExistence type="predicted"/>
<dbReference type="Proteomes" id="UP000183788">
    <property type="component" value="Unassembled WGS sequence"/>
</dbReference>
<evidence type="ECO:0000313" key="1">
    <source>
        <dbReference type="EMBL" id="SFW89698.1"/>
    </source>
</evidence>
<evidence type="ECO:0000313" key="2">
    <source>
        <dbReference type="Proteomes" id="UP000183788"/>
    </source>
</evidence>
<dbReference type="EMBL" id="FPIZ01000042">
    <property type="protein sequence ID" value="SFW89698.1"/>
    <property type="molecule type" value="Genomic_DNA"/>
</dbReference>